<accession>A0AAP0JSI4</accession>
<dbReference type="Proteomes" id="UP001417504">
    <property type="component" value="Unassembled WGS sequence"/>
</dbReference>
<gene>
    <name evidence="2" type="ORF">Sjap_009529</name>
</gene>
<dbReference type="AlphaFoldDB" id="A0AAP0JSI4"/>
<dbReference type="SUPFAM" id="SSF52058">
    <property type="entry name" value="L domain-like"/>
    <property type="match status" value="1"/>
</dbReference>
<comment type="caution">
    <text evidence="2">The sequence shown here is derived from an EMBL/GenBank/DDBJ whole genome shotgun (WGS) entry which is preliminary data.</text>
</comment>
<evidence type="ECO:0000313" key="3">
    <source>
        <dbReference type="Proteomes" id="UP001417504"/>
    </source>
</evidence>
<reference evidence="2 3" key="1">
    <citation type="submission" date="2024-01" db="EMBL/GenBank/DDBJ databases">
        <title>Genome assemblies of Stephania.</title>
        <authorList>
            <person name="Yang L."/>
        </authorList>
    </citation>
    <scope>NUCLEOTIDE SEQUENCE [LARGE SCALE GENOMIC DNA]</scope>
    <source>
        <strain evidence="2">QJT</strain>
        <tissue evidence="2">Leaf</tissue>
    </source>
</reference>
<dbReference type="PANTHER" id="PTHR48059:SF19">
    <property type="entry name" value="RECEPTOR-LIKE PROTEIN KINASE 5"/>
    <property type="match status" value="1"/>
</dbReference>
<dbReference type="Pfam" id="PF00560">
    <property type="entry name" value="LRR_1"/>
    <property type="match status" value="2"/>
</dbReference>
<sequence length="180" mass="19899">MNLNLARNNFVGPFPDLDLKRIESLDLSYNKFKLGEIPKSVAQSSFIYSLKLAGCGIKMKLEDWKPLWTFLYKDIDLSDNEISGSAINLLNNIEALEGFRASGNQLKFNLSGLKPPKTLKYLDLSKNQVFGNVPQSVVGLEKLNLSYNRLCGKIPATKFPAAAFVGNACLCGSPLPTCRH</sequence>
<name>A0AAP0JSI4_9MAGN</name>
<evidence type="ECO:0000313" key="2">
    <source>
        <dbReference type="EMBL" id="KAK9138935.1"/>
    </source>
</evidence>
<dbReference type="PANTHER" id="PTHR48059">
    <property type="entry name" value="POLYGALACTURONASE INHIBITOR 1"/>
    <property type="match status" value="1"/>
</dbReference>
<protein>
    <submittedName>
        <fullName evidence="2">Uncharacterized protein</fullName>
    </submittedName>
</protein>
<proteinExistence type="predicted"/>
<comment type="subcellular location">
    <subcellularLocation>
        <location evidence="1">Cell envelope</location>
    </subcellularLocation>
</comment>
<dbReference type="InterPro" id="IPR032675">
    <property type="entry name" value="LRR_dom_sf"/>
</dbReference>
<dbReference type="Pfam" id="PF13516">
    <property type="entry name" value="LRR_6"/>
    <property type="match status" value="1"/>
</dbReference>
<dbReference type="InterPro" id="IPR051848">
    <property type="entry name" value="PGIP"/>
</dbReference>
<dbReference type="InterPro" id="IPR001611">
    <property type="entry name" value="Leu-rich_rpt"/>
</dbReference>
<dbReference type="Gene3D" id="3.80.10.10">
    <property type="entry name" value="Ribonuclease Inhibitor"/>
    <property type="match status" value="1"/>
</dbReference>
<evidence type="ECO:0000256" key="1">
    <source>
        <dbReference type="ARBA" id="ARBA00004196"/>
    </source>
</evidence>
<organism evidence="2 3">
    <name type="scientific">Stephania japonica</name>
    <dbReference type="NCBI Taxonomy" id="461633"/>
    <lineage>
        <taxon>Eukaryota</taxon>
        <taxon>Viridiplantae</taxon>
        <taxon>Streptophyta</taxon>
        <taxon>Embryophyta</taxon>
        <taxon>Tracheophyta</taxon>
        <taxon>Spermatophyta</taxon>
        <taxon>Magnoliopsida</taxon>
        <taxon>Ranunculales</taxon>
        <taxon>Menispermaceae</taxon>
        <taxon>Menispermoideae</taxon>
        <taxon>Cissampelideae</taxon>
        <taxon>Stephania</taxon>
    </lineage>
</organism>
<dbReference type="EMBL" id="JBBNAE010000003">
    <property type="protein sequence ID" value="KAK9138935.1"/>
    <property type="molecule type" value="Genomic_DNA"/>
</dbReference>
<keyword evidence="3" id="KW-1185">Reference proteome</keyword>